<evidence type="ECO:0000256" key="2">
    <source>
        <dbReference type="ARBA" id="ARBA00023125"/>
    </source>
</evidence>
<keyword evidence="3 5" id="KW-0371">Homeobox</keyword>
<dbReference type="PROSITE" id="PS50071">
    <property type="entry name" value="HOMEOBOX_2"/>
    <property type="match status" value="1"/>
</dbReference>
<dbReference type="InterPro" id="IPR017970">
    <property type="entry name" value="Homeobox_CS"/>
</dbReference>
<reference evidence="10" key="1">
    <citation type="submission" date="2025-08" db="UniProtKB">
        <authorList>
            <consortium name="RefSeq"/>
        </authorList>
    </citation>
    <scope>IDENTIFICATION</scope>
</reference>
<dbReference type="RefSeq" id="XP_014635677.1">
    <property type="nucleotide sequence ID" value="XM_014780191.1"/>
</dbReference>
<evidence type="ECO:0000256" key="7">
    <source>
        <dbReference type="SAM" id="MobiDB-lite"/>
    </source>
</evidence>
<evidence type="ECO:0000256" key="6">
    <source>
        <dbReference type="RuleBase" id="RU000682"/>
    </source>
</evidence>
<dbReference type="InterPro" id="IPR050649">
    <property type="entry name" value="Paired_Homeobox_TFs"/>
</dbReference>
<feature type="compositionally biased region" description="Basic and acidic residues" evidence="7">
    <location>
        <begin position="180"/>
        <end position="193"/>
    </location>
</feature>
<dbReference type="InterPro" id="IPR001356">
    <property type="entry name" value="HD"/>
</dbReference>
<dbReference type="Pfam" id="PF00046">
    <property type="entry name" value="Homeodomain"/>
    <property type="match status" value="1"/>
</dbReference>
<feature type="region of interest" description="Disordered" evidence="7">
    <location>
        <begin position="155"/>
        <end position="200"/>
    </location>
</feature>
<name>A0ABM1C7Z6_CERSS</name>
<keyword evidence="9" id="KW-1185">Reference proteome</keyword>
<feature type="DNA-binding region" description="Homeobox" evidence="5">
    <location>
        <begin position="196"/>
        <end position="255"/>
    </location>
</feature>
<evidence type="ECO:0000256" key="3">
    <source>
        <dbReference type="ARBA" id="ARBA00023155"/>
    </source>
</evidence>
<dbReference type="GO" id="GO:0003677">
    <property type="term" value="F:DNA binding"/>
    <property type="evidence" value="ECO:0007669"/>
    <property type="project" value="UniProtKB-KW"/>
</dbReference>
<dbReference type="SUPFAM" id="SSF46689">
    <property type="entry name" value="Homeodomain-like"/>
    <property type="match status" value="1"/>
</dbReference>
<comment type="subcellular location">
    <subcellularLocation>
        <location evidence="1 5 6">Nucleus</location>
    </subcellularLocation>
</comment>
<dbReference type="InterPro" id="IPR009057">
    <property type="entry name" value="Homeodomain-like_sf"/>
</dbReference>
<dbReference type="PANTHER" id="PTHR24329:SF362">
    <property type="entry name" value="INTESTINE-SPECIFIC HOMEOBOX"/>
    <property type="match status" value="1"/>
</dbReference>
<sequence length="359" mass="39502">MPEGAQLPGGRAEAPIEATWLQTLLWTPVWPSLALGVTVMTQGPGSSRNWEQNSRQGRVNTCQRPADGLQGQERERVPSVLSREAGVSGEEVRHPPSTSPWAHTKPPLPLLTAPHRVCQGPALGGGMERKNSGCCEAPKKLGLSFSIEEILKRPTKRSDVVRAEGAGGGGARQAAATASRLERPRQDQPQEQRRSKRRVRTTFTTEQLHELEKIFHFTHYPDVHVRNQLAARINLPEARVQIWFQNQRAKWRKQEKISSLAAPQQLNEANVAPATNLDVAGPVLPPPALPRLAPPTTCYPPAQGQLAPAWFPAQITLLPHHPWETQPLRGPLVQQTCIPVLHFLPPPHPKWGGICATST</sequence>
<dbReference type="Gene3D" id="1.10.10.60">
    <property type="entry name" value="Homeodomain-like"/>
    <property type="match status" value="1"/>
</dbReference>
<evidence type="ECO:0000259" key="8">
    <source>
        <dbReference type="PROSITE" id="PS50071"/>
    </source>
</evidence>
<dbReference type="GeneID" id="101390274"/>
<evidence type="ECO:0000313" key="10">
    <source>
        <dbReference type="RefSeq" id="XP_014635677.1"/>
    </source>
</evidence>
<evidence type="ECO:0000256" key="1">
    <source>
        <dbReference type="ARBA" id="ARBA00004123"/>
    </source>
</evidence>
<dbReference type="SMART" id="SM00389">
    <property type="entry name" value="HOX"/>
    <property type="match status" value="1"/>
</dbReference>
<organism evidence="9 10">
    <name type="scientific">Ceratotherium simum simum</name>
    <name type="common">Southern white rhinoceros</name>
    <dbReference type="NCBI Taxonomy" id="73337"/>
    <lineage>
        <taxon>Eukaryota</taxon>
        <taxon>Metazoa</taxon>
        <taxon>Chordata</taxon>
        <taxon>Craniata</taxon>
        <taxon>Vertebrata</taxon>
        <taxon>Euteleostomi</taxon>
        <taxon>Mammalia</taxon>
        <taxon>Eutheria</taxon>
        <taxon>Laurasiatheria</taxon>
        <taxon>Perissodactyla</taxon>
        <taxon>Rhinocerotidae</taxon>
        <taxon>Ceratotherium</taxon>
    </lineage>
</organism>
<feature type="domain" description="Homeobox" evidence="8">
    <location>
        <begin position="194"/>
        <end position="254"/>
    </location>
</feature>
<evidence type="ECO:0000256" key="4">
    <source>
        <dbReference type="ARBA" id="ARBA00023242"/>
    </source>
</evidence>
<keyword evidence="4 5" id="KW-0539">Nucleus</keyword>
<proteinExistence type="predicted"/>
<evidence type="ECO:0000256" key="5">
    <source>
        <dbReference type="PROSITE-ProRule" id="PRU00108"/>
    </source>
</evidence>
<dbReference type="PROSITE" id="PS00027">
    <property type="entry name" value="HOMEOBOX_1"/>
    <property type="match status" value="1"/>
</dbReference>
<dbReference type="CDD" id="cd00086">
    <property type="entry name" value="homeodomain"/>
    <property type="match status" value="1"/>
</dbReference>
<evidence type="ECO:0000313" key="9">
    <source>
        <dbReference type="Proteomes" id="UP000694910"/>
    </source>
</evidence>
<dbReference type="Proteomes" id="UP000694910">
    <property type="component" value="Unplaced"/>
</dbReference>
<accession>A0ABM1C7Z6</accession>
<dbReference type="PANTHER" id="PTHR24329">
    <property type="entry name" value="HOMEOBOX PROTEIN ARISTALESS"/>
    <property type="match status" value="1"/>
</dbReference>
<gene>
    <name evidence="10" type="primary">LOC101390274</name>
</gene>
<feature type="region of interest" description="Disordered" evidence="7">
    <location>
        <begin position="83"/>
        <end position="107"/>
    </location>
</feature>
<keyword evidence="2 5" id="KW-0238">DNA-binding</keyword>
<protein>
    <submittedName>
        <fullName evidence="10">Intestine-specific homeobox</fullName>
    </submittedName>
</protein>